<evidence type="ECO:0000256" key="2">
    <source>
        <dbReference type="ARBA" id="ARBA00022801"/>
    </source>
</evidence>
<protein>
    <recommendedName>
        <fullName evidence="6">Dual specificity protein phosphatase</fullName>
        <ecNumber evidence="6">3.1.3.16</ecNumber>
        <ecNumber evidence="6">3.1.3.48</ecNumber>
    </recommendedName>
</protein>
<comment type="catalytic activity">
    <reaction evidence="4 6">
        <text>O-phospho-L-seryl-[protein] + H2O = L-seryl-[protein] + phosphate</text>
        <dbReference type="Rhea" id="RHEA:20629"/>
        <dbReference type="Rhea" id="RHEA-COMP:9863"/>
        <dbReference type="Rhea" id="RHEA-COMP:11604"/>
        <dbReference type="ChEBI" id="CHEBI:15377"/>
        <dbReference type="ChEBI" id="CHEBI:29999"/>
        <dbReference type="ChEBI" id="CHEBI:43474"/>
        <dbReference type="ChEBI" id="CHEBI:83421"/>
        <dbReference type="EC" id="3.1.3.16"/>
    </reaction>
</comment>
<organism evidence="9 10">
    <name type="scientific">Staurois parvus</name>
    <dbReference type="NCBI Taxonomy" id="386267"/>
    <lineage>
        <taxon>Eukaryota</taxon>
        <taxon>Metazoa</taxon>
        <taxon>Chordata</taxon>
        <taxon>Craniata</taxon>
        <taxon>Vertebrata</taxon>
        <taxon>Euteleostomi</taxon>
        <taxon>Amphibia</taxon>
        <taxon>Batrachia</taxon>
        <taxon>Anura</taxon>
        <taxon>Neobatrachia</taxon>
        <taxon>Ranoidea</taxon>
        <taxon>Ranidae</taxon>
        <taxon>Staurois</taxon>
    </lineage>
</organism>
<dbReference type="InterPro" id="IPR029021">
    <property type="entry name" value="Prot-tyrosine_phosphatase-like"/>
</dbReference>
<evidence type="ECO:0000256" key="3">
    <source>
        <dbReference type="ARBA" id="ARBA00022912"/>
    </source>
</evidence>
<dbReference type="PANTHER" id="PTHR45682:SF3">
    <property type="entry name" value="DUAL SPECIFICITY PROTEIN PHOSPHATASE"/>
    <property type="match status" value="1"/>
</dbReference>
<dbReference type="Proteomes" id="UP001162483">
    <property type="component" value="Unassembled WGS sequence"/>
</dbReference>
<comment type="similarity">
    <text evidence="1 6">Belongs to the protein-tyrosine phosphatase family. Non-receptor class dual specificity subfamily.</text>
</comment>
<dbReference type="PRINTS" id="PR01908">
    <property type="entry name" value="ADSPHPHTASE"/>
</dbReference>
<gene>
    <name evidence="9" type="ORF">SPARVUS_LOCUS4874731</name>
</gene>
<reference evidence="9" key="1">
    <citation type="submission" date="2023-05" db="EMBL/GenBank/DDBJ databases">
        <authorList>
            <person name="Stuckert A."/>
        </authorList>
    </citation>
    <scope>NUCLEOTIDE SEQUENCE</scope>
</reference>
<feature type="domain" description="Tyrosine specific protein phosphatases" evidence="8">
    <location>
        <begin position="107"/>
        <end position="165"/>
    </location>
</feature>
<dbReference type="InterPro" id="IPR020422">
    <property type="entry name" value="TYR_PHOSPHATASE_DUAL_dom"/>
</dbReference>
<dbReference type="InterPro" id="IPR016130">
    <property type="entry name" value="Tyr_Pase_AS"/>
</dbReference>
<dbReference type="PANTHER" id="PTHR45682">
    <property type="entry name" value="AGAP008228-PA"/>
    <property type="match status" value="1"/>
</dbReference>
<dbReference type="InterPro" id="IPR000387">
    <property type="entry name" value="Tyr_Pase_dom"/>
</dbReference>
<dbReference type="EC" id="3.1.3.16" evidence="6"/>
<comment type="catalytic activity">
    <reaction evidence="6">
        <text>O-phospho-L-tyrosyl-[protein] + H2O = L-tyrosyl-[protein] + phosphate</text>
        <dbReference type="Rhea" id="RHEA:10684"/>
        <dbReference type="Rhea" id="RHEA-COMP:10136"/>
        <dbReference type="Rhea" id="RHEA-COMP:20101"/>
        <dbReference type="ChEBI" id="CHEBI:15377"/>
        <dbReference type="ChEBI" id="CHEBI:43474"/>
        <dbReference type="ChEBI" id="CHEBI:46858"/>
        <dbReference type="ChEBI" id="CHEBI:61978"/>
        <dbReference type="EC" id="3.1.3.48"/>
    </reaction>
</comment>
<comment type="caution">
    <text evidence="9">The sequence shown here is derived from an EMBL/GenBank/DDBJ whole genome shotgun (WGS) entry which is preliminary data.</text>
</comment>
<dbReference type="PROSITE" id="PS50056">
    <property type="entry name" value="TYR_PHOSPHATASE_2"/>
    <property type="match status" value="1"/>
</dbReference>
<evidence type="ECO:0000313" key="10">
    <source>
        <dbReference type="Proteomes" id="UP001162483"/>
    </source>
</evidence>
<evidence type="ECO:0000256" key="4">
    <source>
        <dbReference type="ARBA" id="ARBA00047761"/>
    </source>
</evidence>
<evidence type="ECO:0000256" key="6">
    <source>
        <dbReference type="RuleBase" id="RU366038"/>
    </source>
</evidence>
<comment type="catalytic activity">
    <reaction evidence="5 6">
        <text>O-phospho-L-threonyl-[protein] + H2O = L-threonyl-[protein] + phosphate</text>
        <dbReference type="Rhea" id="RHEA:47004"/>
        <dbReference type="Rhea" id="RHEA-COMP:11060"/>
        <dbReference type="Rhea" id="RHEA-COMP:11605"/>
        <dbReference type="ChEBI" id="CHEBI:15377"/>
        <dbReference type="ChEBI" id="CHEBI:30013"/>
        <dbReference type="ChEBI" id="CHEBI:43474"/>
        <dbReference type="ChEBI" id="CHEBI:61977"/>
        <dbReference type="EC" id="3.1.3.16"/>
    </reaction>
</comment>
<dbReference type="InterPro" id="IPR020405">
    <property type="entry name" value="Atypical_DUSP_subfamA"/>
</dbReference>
<dbReference type="EMBL" id="CATNWA010009646">
    <property type="protein sequence ID" value="CAI9558354.1"/>
    <property type="molecule type" value="Genomic_DNA"/>
</dbReference>
<dbReference type="PRINTS" id="PR01909">
    <property type="entry name" value="ADSPHPHTASEA"/>
</dbReference>
<evidence type="ECO:0000259" key="7">
    <source>
        <dbReference type="PROSITE" id="PS50054"/>
    </source>
</evidence>
<keyword evidence="10" id="KW-1185">Reference proteome</keyword>
<name>A0ABN9CE35_9NEOB</name>
<accession>A0ABN9CE35</accession>
<dbReference type="PROSITE" id="PS50054">
    <property type="entry name" value="TYR_PHOSPHATASE_DUAL"/>
    <property type="match status" value="1"/>
</dbReference>
<dbReference type="PROSITE" id="PS00383">
    <property type="entry name" value="TYR_PHOSPHATASE_1"/>
    <property type="match status" value="1"/>
</dbReference>
<evidence type="ECO:0000259" key="8">
    <source>
        <dbReference type="PROSITE" id="PS50056"/>
    </source>
</evidence>
<dbReference type="SMART" id="SM00195">
    <property type="entry name" value="DSPc"/>
    <property type="match status" value="1"/>
</dbReference>
<evidence type="ECO:0000256" key="5">
    <source>
        <dbReference type="ARBA" id="ARBA00048336"/>
    </source>
</evidence>
<evidence type="ECO:0000313" key="9">
    <source>
        <dbReference type="EMBL" id="CAI9558354.1"/>
    </source>
</evidence>
<dbReference type="Pfam" id="PF00782">
    <property type="entry name" value="DSPc"/>
    <property type="match status" value="1"/>
</dbReference>
<feature type="domain" description="Tyrosine-protein phosphatase" evidence="7">
    <location>
        <begin position="39"/>
        <end position="186"/>
    </location>
</feature>
<dbReference type="SUPFAM" id="SSF52799">
    <property type="entry name" value="(Phosphotyrosine protein) phosphatases II"/>
    <property type="match status" value="1"/>
</dbReference>
<comment type="function">
    <text evidence="6">Dual specificity phosphatase able to dephosphorylate phosphotyrosine, phosphoserine and phosphothreonine residues, with a preference for phosphotyrosine as a substrate.</text>
</comment>
<dbReference type="Gene3D" id="3.90.190.10">
    <property type="entry name" value="Protein tyrosine phosphatase superfamily"/>
    <property type="match status" value="1"/>
</dbReference>
<keyword evidence="2 6" id="KW-0378">Hydrolase</keyword>
<keyword evidence="3 6" id="KW-0904">Protein phosphatase</keyword>
<dbReference type="InterPro" id="IPR000340">
    <property type="entry name" value="Dual-sp_phosphatase_cat-dom"/>
</dbReference>
<proteinExistence type="inferred from homology"/>
<dbReference type="EC" id="3.1.3.48" evidence="6"/>
<evidence type="ECO:0000256" key="1">
    <source>
        <dbReference type="ARBA" id="ARBA00008601"/>
    </source>
</evidence>
<sequence>MAGEEETALPKEEESQADVCPTIRELQRLLDSKHPFPHHVDEVWPNLFLADLCFANNRYELWKLGITHVLNAAHGRMHSDGSPEFYGTSITYHGVPANDLPDFDISQYFYSASEFIHKALNTYGARVLVHCVVGISRSASLVLAYLMIHHQLSLTQAIQKVQENRWIFPNAGFLQQLLHLEKELQQAGKNQVQSIN</sequence>